<evidence type="ECO:0000313" key="2">
    <source>
        <dbReference type="Proteomes" id="UP000494256"/>
    </source>
</evidence>
<comment type="caution">
    <text evidence="1">The sequence shown here is derived from an EMBL/GenBank/DDBJ whole genome shotgun (WGS) entry which is preliminary data.</text>
</comment>
<sequence length="157" mass="18330">MKSQGGQTVLSKETEEEFIKYINICADWGYFLEAYDLRVLVKVYLDELGVNEKRFNNNMPGPDFVSSFMKRHKDAISQRLSQNIKRNRAAVSPEIIKKYFEELEISLSGVPMCNIINYDETNLSDDPGRQKIITKKGVKYPERVMNHCRFYYDCVHS</sequence>
<accession>A0A8S0YY02</accession>
<protein>
    <submittedName>
        <fullName evidence="1">Uncharacterized protein</fullName>
    </submittedName>
</protein>
<organism evidence="1 2">
    <name type="scientific">Arctia plantaginis</name>
    <name type="common">Wood tiger moth</name>
    <name type="synonym">Phalaena plantaginis</name>
    <dbReference type="NCBI Taxonomy" id="874455"/>
    <lineage>
        <taxon>Eukaryota</taxon>
        <taxon>Metazoa</taxon>
        <taxon>Ecdysozoa</taxon>
        <taxon>Arthropoda</taxon>
        <taxon>Hexapoda</taxon>
        <taxon>Insecta</taxon>
        <taxon>Pterygota</taxon>
        <taxon>Neoptera</taxon>
        <taxon>Endopterygota</taxon>
        <taxon>Lepidoptera</taxon>
        <taxon>Glossata</taxon>
        <taxon>Ditrysia</taxon>
        <taxon>Noctuoidea</taxon>
        <taxon>Erebidae</taxon>
        <taxon>Arctiinae</taxon>
        <taxon>Arctia</taxon>
    </lineage>
</organism>
<dbReference type="Proteomes" id="UP000494256">
    <property type="component" value="Unassembled WGS sequence"/>
</dbReference>
<proteinExistence type="predicted"/>
<dbReference type="OrthoDB" id="1267328at2759"/>
<dbReference type="EMBL" id="CADEBD010000175">
    <property type="protein sequence ID" value="CAB3224853.1"/>
    <property type="molecule type" value="Genomic_DNA"/>
</dbReference>
<name>A0A8S0YY02_ARCPL</name>
<gene>
    <name evidence="1" type="ORF">APLA_LOCUS2073</name>
</gene>
<evidence type="ECO:0000313" key="1">
    <source>
        <dbReference type="EMBL" id="CAB3224853.1"/>
    </source>
</evidence>
<dbReference type="AlphaFoldDB" id="A0A8S0YY02"/>
<reference evidence="1 2" key="1">
    <citation type="submission" date="2020-04" db="EMBL/GenBank/DDBJ databases">
        <authorList>
            <person name="Wallbank WR R."/>
            <person name="Pardo Diaz C."/>
            <person name="Kozak K."/>
            <person name="Martin S."/>
            <person name="Jiggins C."/>
            <person name="Moest M."/>
            <person name="Warren A I."/>
            <person name="Byers J.R.P. K."/>
            <person name="Montejo-Kovacevich G."/>
            <person name="Yen C E."/>
        </authorList>
    </citation>
    <scope>NUCLEOTIDE SEQUENCE [LARGE SCALE GENOMIC DNA]</scope>
</reference>